<dbReference type="GO" id="GO:0055052">
    <property type="term" value="C:ATP-binding cassette (ABC) transporter complex, substrate-binding subunit-containing"/>
    <property type="evidence" value="ECO:0007669"/>
    <property type="project" value="TreeGrafter"/>
</dbReference>
<dbReference type="CDD" id="cd03301">
    <property type="entry name" value="ABC_MalK_N"/>
    <property type="match status" value="1"/>
</dbReference>
<keyword evidence="6" id="KW-0472">Membrane</keyword>
<feature type="domain" description="ABC transporter" evidence="7">
    <location>
        <begin position="4"/>
        <end position="234"/>
    </location>
</feature>
<dbReference type="InterPro" id="IPR003439">
    <property type="entry name" value="ABC_transporter-like_ATP-bd"/>
</dbReference>
<dbReference type="InterPro" id="IPR012340">
    <property type="entry name" value="NA-bd_OB-fold"/>
</dbReference>
<evidence type="ECO:0000313" key="9">
    <source>
        <dbReference type="Proteomes" id="UP000264006"/>
    </source>
</evidence>
<dbReference type="PROSITE" id="PS50893">
    <property type="entry name" value="ABC_TRANSPORTER_2"/>
    <property type="match status" value="1"/>
</dbReference>
<keyword evidence="9" id="KW-1185">Reference proteome</keyword>
<dbReference type="GO" id="GO:0005524">
    <property type="term" value="F:ATP binding"/>
    <property type="evidence" value="ECO:0007669"/>
    <property type="project" value="UniProtKB-KW"/>
</dbReference>
<dbReference type="KEGG" id="euz:DVS28_a4899"/>
<dbReference type="Gene3D" id="2.40.50.100">
    <property type="match status" value="1"/>
</dbReference>
<dbReference type="AlphaFoldDB" id="A0A346Y509"/>
<dbReference type="SMART" id="SM00382">
    <property type="entry name" value="AAA"/>
    <property type="match status" value="1"/>
</dbReference>
<dbReference type="PANTHER" id="PTHR43875">
    <property type="entry name" value="MALTODEXTRIN IMPORT ATP-BINDING PROTEIN MSMX"/>
    <property type="match status" value="1"/>
</dbReference>
<dbReference type="EMBL" id="CP031165">
    <property type="protein sequence ID" value="AXV09556.1"/>
    <property type="molecule type" value="Genomic_DNA"/>
</dbReference>
<dbReference type="RefSeq" id="WP_114593719.1">
    <property type="nucleotide sequence ID" value="NZ_CP031165.1"/>
</dbReference>
<evidence type="ECO:0000259" key="7">
    <source>
        <dbReference type="PROSITE" id="PS50893"/>
    </source>
</evidence>
<dbReference type="InterPro" id="IPR027417">
    <property type="entry name" value="P-loop_NTPase"/>
</dbReference>
<evidence type="ECO:0000256" key="5">
    <source>
        <dbReference type="ARBA" id="ARBA00022967"/>
    </source>
</evidence>
<reference evidence="8 9" key="1">
    <citation type="submission" date="2018-09" db="EMBL/GenBank/DDBJ databases">
        <title>Complete genome sequence of Euzebya sp. DY32-46 isolated from seawater of Pacific Ocean.</title>
        <authorList>
            <person name="Xu L."/>
            <person name="Wu Y.-H."/>
            <person name="Xu X.-W."/>
        </authorList>
    </citation>
    <scope>NUCLEOTIDE SEQUENCE [LARGE SCALE GENOMIC DNA]</scope>
    <source>
        <strain evidence="8 9">DY32-46</strain>
    </source>
</reference>
<evidence type="ECO:0000256" key="1">
    <source>
        <dbReference type="ARBA" id="ARBA00022448"/>
    </source>
</evidence>
<evidence type="ECO:0000256" key="2">
    <source>
        <dbReference type="ARBA" id="ARBA00022475"/>
    </source>
</evidence>
<keyword evidence="4 8" id="KW-0067">ATP-binding</keyword>
<dbReference type="Proteomes" id="UP000264006">
    <property type="component" value="Chromosome"/>
</dbReference>
<evidence type="ECO:0000256" key="4">
    <source>
        <dbReference type="ARBA" id="ARBA00022840"/>
    </source>
</evidence>
<dbReference type="Pfam" id="PF00005">
    <property type="entry name" value="ABC_tran"/>
    <property type="match status" value="1"/>
</dbReference>
<keyword evidence="2" id="KW-1003">Cell membrane</keyword>
<dbReference type="SUPFAM" id="SSF50331">
    <property type="entry name" value="MOP-like"/>
    <property type="match status" value="1"/>
</dbReference>
<sequence>MSRVELTGIAKSFDDLQALDDVSVDVEDGSFFVLLGPSGAGKTTTLRVIAGLEAPDVGDVRFDGHSAGGATPAERDVAMVFQSYALYPKQTVAQNIASPLRARNVGPDEMQKRVEEVATLLRIDHLLQRHPGQLSGGEQQRVALGRALVREPRAFLMDEPLTNLDVKLRVEMRAELTRLHRHVGRTFIYVSNDQAEAMAMADRIAVLHEGRIQQVGTPEEVYDHPVNRFVATFVGSSRMNLLDCEVQDEVLIGTDGWRLPAPPAALGHPGRLQLGVRPEDLSVAGEGSGGHALRGVVYAVEPLGDRVLLDVEIGDTVIRVKAAPTVVHEVGQALDVCVDLTRAHLFDHDTGLALSRHAEPARQTL</sequence>
<dbReference type="SUPFAM" id="SSF52540">
    <property type="entry name" value="P-loop containing nucleoside triphosphate hydrolases"/>
    <property type="match status" value="1"/>
</dbReference>
<name>A0A346Y509_9ACTN</name>
<evidence type="ECO:0000256" key="6">
    <source>
        <dbReference type="ARBA" id="ARBA00023136"/>
    </source>
</evidence>
<keyword evidence="3" id="KW-0547">Nucleotide-binding</keyword>
<proteinExistence type="predicted"/>
<dbReference type="PROSITE" id="PS00211">
    <property type="entry name" value="ABC_TRANSPORTER_1"/>
    <property type="match status" value="1"/>
</dbReference>
<dbReference type="InterPro" id="IPR017871">
    <property type="entry name" value="ABC_transporter-like_CS"/>
</dbReference>
<dbReference type="InterPro" id="IPR015855">
    <property type="entry name" value="ABC_transpr_MalK-like"/>
</dbReference>
<dbReference type="InterPro" id="IPR003593">
    <property type="entry name" value="AAA+_ATPase"/>
</dbReference>
<dbReference type="PANTHER" id="PTHR43875:SF15">
    <property type="entry name" value="TREHALOSE IMPORT ATP-BINDING PROTEIN SUGC"/>
    <property type="match status" value="1"/>
</dbReference>
<dbReference type="Gene3D" id="2.40.50.140">
    <property type="entry name" value="Nucleic acid-binding proteins"/>
    <property type="match status" value="1"/>
</dbReference>
<dbReference type="InterPro" id="IPR047641">
    <property type="entry name" value="ABC_transpr_MalK/UgpC-like"/>
</dbReference>
<dbReference type="GO" id="GO:0016887">
    <property type="term" value="F:ATP hydrolysis activity"/>
    <property type="evidence" value="ECO:0007669"/>
    <property type="project" value="InterPro"/>
</dbReference>
<dbReference type="InterPro" id="IPR013611">
    <property type="entry name" value="Transp-assoc_OB_typ2"/>
</dbReference>
<dbReference type="GO" id="GO:0008643">
    <property type="term" value="P:carbohydrate transport"/>
    <property type="evidence" value="ECO:0007669"/>
    <property type="project" value="InterPro"/>
</dbReference>
<dbReference type="Pfam" id="PF08402">
    <property type="entry name" value="TOBE_2"/>
    <property type="match status" value="1"/>
</dbReference>
<accession>A0A346Y509</accession>
<keyword evidence="1" id="KW-0813">Transport</keyword>
<dbReference type="OrthoDB" id="9802264at2"/>
<organism evidence="8 9">
    <name type="scientific">Euzebya pacifica</name>
    <dbReference type="NCBI Taxonomy" id="1608957"/>
    <lineage>
        <taxon>Bacteria</taxon>
        <taxon>Bacillati</taxon>
        <taxon>Actinomycetota</taxon>
        <taxon>Nitriliruptoria</taxon>
        <taxon>Euzebyales</taxon>
    </lineage>
</organism>
<dbReference type="FunFam" id="3.40.50.300:FF:000042">
    <property type="entry name" value="Maltose/maltodextrin ABC transporter, ATP-binding protein"/>
    <property type="match status" value="1"/>
</dbReference>
<protein>
    <submittedName>
        <fullName evidence="8">Glycerol-3-phosphate ABC transporter, ATP-binding protein UgpC</fullName>
    </submittedName>
</protein>
<dbReference type="GO" id="GO:0140359">
    <property type="term" value="F:ABC-type transporter activity"/>
    <property type="evidence" value="ECO:0007669"/>
    <property type="project" value="InterPro"/>
</dbReference>
<dbReference type="InterPro" id="IPR008995">
    <property type="entry name" value="Mo/tungstate-bd_C_term_dom"/>
</dbReference>
<dbReference type="Gene3D" id="3.40.50.300">
    <property type="entry name" value="P-loop containing nucleotide triphosphate hydrolases"/>
    <property type="match status" value="1"/>
</dbReference>
<evidence type="ECO:0000256" key="3">
    <source>
        <dbReference type="ARBA" id="ARBA00022741"/>
    </source>
</evidence>
<evidence type="ECO:0000313" key="8">
    <source>
        <dbReference type="EMBL" id="AXV09556.1"/>
    </source>
</evidence>
<keyword evidence="5" id="KW-1278">Translocase</keyword>
<gene>
    <name evidence="8" type="ORF">DVS28_a4899</name>
</gene>